<name>A0AAN6Q6G1_9PEZI</name>
<reference evidence="2" key="2">
    <citation type="submission" date="2023-05" db="EMBL/GenBank/DDBJ databases">
        <authorList>
            <consortium name="Lawrence Berkeley National Laboratory"/>
            <person name="Steindorff A."/>
            <person name="Hensen N."/>
            <person name="Bonometti L."/>
            <person name="Westerberg I."/>
            <person name="Brannstrom I.O."/>
            <person name="Guillou S."/>
            <person name="Cros-Aarteil S."/>
            <person name="Calhoun S."/>
            <person name="Haridas S."/>
            <person name="Kuo A."/>
            <person name="Mondo S."/>
            <person name="Pangilinan J."/>
            <person name="Riley R."/>
            <person name="Labutti K."/>
            <person name="Andreopoulos B."/>
            <person name="Lipzen A."/>
            <person name="Chen C."/>
            <person name="Yanf M."/>
            <person name="Daum C."/>
            <person name="Ng V."/>
            <person name="Clum A."/>
            <person name="Ohm R."/>
            <person name="Martin F."/>
            <person name="Silar P."/>
            <person name="Natvig D."/>
            <person name="Lalanne C."/>
            <person name="Gautier V."/>
            <person name="Ament-Velasquez S.L."/>
            <person name="Kruys A."/>
            <person name="Hutchinson M.I."/>
            <person name="Powell A.J."/>
            <person name="Barry K."/>
            <person name="Miller A.N."/>
            <person name="Grigoriev I.V."/>
            <person name="Debuchy R."/>
            <person name="Gladieux P."/>
            <person name="Thoren M.H."/>
            <person name="Johannesson H."/>
        </authorList>
    </citation>
    <scope>NUCLEOTIDE SEQUENCE</scope>
    <source>
        <strain evidence="2">CBS 757.83</strain>
    </source>
</reference>
<comment type="caution">
    <text evidence="2">The sequence shown here is derived from an EMBL/GenBank/DDBJ whole genome shotgun (WGS) entry which is preliminary data.</text>
</comment>
<proteinExistence type="predicted"/>
<feature type="region of interest" description="Disordered" evidence="1">
    <location>
        <begin position="49"/>
        <end position="72"/>
    </location>
</feature>
<dbReference type="Proteomes" id="UP001305647">
    <property type="component" value="Unassembled WGS sequence"/>
</dbReference>
<accession>A0AAN6Q6G1</accession>
<evidence type="ECO:0000313" key="3">
    <source>
        <dbReference type="Proteomes" id="UP001305647"/>
    </source>
</evidence>
<keyword evidence="3" id="KW-1185">Reference proteome</keyword>
<organism evidence="2 3">
    <name type="scientific">Parathielavia hyrcaniae</name>
    <dbReference type="NCBI Taxonomy" id="113614"/>
    <lineage>
        <taxon>Eukaryota</taxon>
        <taxon>Fungi</taxon>
        <taxon>Dikarya</taxon>
        <taxon>Ascomycota</taxon>
        <taxon>Pezizomycotina</taxon>
        <taxon>Sordariomycetes</taxon>
        <taxon>Sordariomycetidae</taxon>
        <taxon>Sordariales</taxon>
        <taxon>Chaetomiaceae</taxon>
        <taxon>Parathielavia</taxon>
    </lineage>
</organism>
<evidence type="ECO:0000313" key="2">
    <source>
        <dbReference type="EMBL" id="KAK4104463.1"/>
    </source>
</evidence>
<evidence type="ECO:0000256" key="1">
    <source>
        <dbReference type="SAM" id="MobiDB-lite"/>
    </source>
</evidence>
<reference evidence="2" key="1">
    <citation type="journal article" date="2023" name="Mol. Phylogenet. Evol.">
        <title>Genome-scale phylogeny and comparative genomics of the fungal order Sordariales.</title>
        <authorList>
            <person name="Hensen N."/>
            <person name="Bonometti L."/>
            <person name="Westerberg I."/>
            <person name="Brannstrom I.O."/>
            <person name="Guillou S."/>
            <person name="Cros-Aarteil S."/>
            <person name="Calhoun S."/>
            <person name="Haridas S."/>
            <person name="Kuo A."/>
            <person name="Mondo S."/>
            <person name="Pangilinan J."/>
            <person name="Riley R."/>
            <person name="LaButti K."/>
            <person name="Andreopoulos B."/>
            <person name="Lipzen A."/>
            <person name="Chen C."/>
            <person name="Yan M."/>
            <person name="Daum C."/>
            <person name="Ng V."/>
            <person name="Clum A."/>
            <person name="Steindorff A."/>
            <person name="Ohm R.A."/>
            <person name="Martin F."/>
            <person name="Silar P."/>
            <person name="Natvig D.O."/>
            <person name="Lalanne C."/>
            <person name="Gautier V."/>
            <person name="Ament-Velasquez S.L."/>
            <person name="Kruys A."/>
            <person name="Hutchinson M.I."/>
            <person name="Powell A.J."/>
            <person name="Barry K."/>
            <person name="Miller A.N."/>
            <person name="Grigoriev I.V."/>
            <person name="Debuchy R."/>
            <person name="Gladieux P."/>
            <person name="Hiltunen Thoren M."/>
            <person name="Johannesson H."/>
        </authorList>
    </citation>
    <scope>NUCLEOTIDE SEQUENCE</scope>
    <source>
        <strain evidence="2">CBS 757.83</strain>
    </source>
</reference>
<dbReference type="AlphaFoldDB" id="A0AAN6Q6G1"/>
<gene>
    <name evidence="2" type="ORF">N658DRAFT_178658</name>
</gene>
<dbReference type="EMBL" id="MU863626">
    <property type="protein sequence ID" value="KAK4104463.1"/>
    <property type="molecule type" value="Genomic_DNA"/>
</dbReference>
<protein>
    <submittedName>
        <fullName evidence="2">Uncharacterized protein</fullName>
    </submittedName>
</protein>
<sequence length="173" mass="19631">MPGELRSSVDQGKTDAILFPPNLISQASSFKQYRRRKRTDPRVAVLNPCRPSRPTIPPTPARPLRHQTRRPHSIETAAARTRTPCSSQPTEKRKIVRDLSHLAVEASCPSSRLRFAVPNQCLRRQRYRYSRHTGGCKPFFPALGFDASAVRRINVPRIQQPCESLFPPCHLPC</sequence>